<evidence type="ECO:0000313" key="2">
    <source>
        <dbReference type="EMBL" id="CAB4167564.1"/>
    </source>
</evidence>
<sequence length="207" mass="23595">MAKGDFEIKEITATQAAPLLGEHHYLSAISKGFKSGDNYGLFRVGETEVLGVCLFTNFPVPELVVGLFGLPREQQQGMVELSRLCVEPTVQKTEHNITSWFVSRCLRLLRKSREVRAVLSYADADHHNGTIYAACNFKYYGLSAAKNDFYTADGVKLSRGRTKGLAGEWRPRSRKHRWLIVFDKTLTPLWQEQTWHSQWRALGYDLI</sequence>
<organism evidence="2">
    <name type="scientific">uncultured Caudovirales phage</name>
    <dbReference type="NCBI Taxonomy" id="2100421"/>
    <lineage>
        <taxon>Viruses</taxon>
        <taxon>Duplodnaviria</taxon>
        <taxon>Heunggongvirae</taxon>
        <taxon>Uroviricota</taxon>
        <taxon>Caudoviricetes</taxon>
        <taxon>Peduoviridae</taxon>
        <taxon>Maltschvirus</taxon>
        <taxon>Maltschvirus maltsch</taxon>
    </lineage>
</organism>
<name>A0A6J5PIY1_9CAUD</name>
<accession>A0A6J5PIY1</accession>
<evidence type="ECO:0000313" key="1">
    <source>
        <dbReference type="EMBL" id="CAB4158783.1"/>
    </source>
</evidence>
<dbReference type="EMBL" id="LR796674">
    <property type="protein sequence ID" value="CAB4158783.1"/>
    <property type="molecule type" value="Genomic_DNA"/>
</dbReference>
<gene>
    <name evidence="1" type="ORF">UFOVP714_31</name>
    <name evidence="2" type="ORF">UFOVP864_29</name>
</gene>
<dbReference type="InterPro" id="IPR057895">
    <property type="entry name" value="Mom"/>
</dbReference>
<dbReference type="Pfam" id="PF25680">
    <property type="entry name" value="Mom"/>
    <property type="match status" value="1"/>
</dbReference>
<dbReference type="EMBL" id="LR796814">
    <property type="protein sequence ID" value="CAB4167564.1"/>
    <property type="molecule type" value="Genomic_DNA"/>
</dbReference>
<protein>
    <submittedName>
        <fullName evidence="2">Uncharacterized protein</fullName>
    </submittedName>
</protein>
<reference evidence="2" key="1">
    <citation type="submission" date="2020-04" db="EMBL/GenBank/DDBJ databases">
        <authorList>
            <person name="Chiriac C."/>
            <person name="Salcher M."/>
            <person name="Ghai R."/>
            <person name="Kavagutti S V."/>
        </authorList>
    </citation>
    <scope>NUCLEOTIDE SEQUENCE</scope>
</reference>
<proteinExistence type="predicted"/>